<dbReference type="InterPro" id="IPR024969">
    <property type="entry name" value="EIF3F/CSN6-like_C"/>
</dbReference>
<keyword evidence="3" id="KW-0539">Nucleus</keyword>
<dbReference type="Pfam" id="PF13012">
    <property type="entry name" value="MitMem_reg"/>
    <property type="match status" value="1"/>
</dbReference>
<evidence type="ECO:0000313" key="5">
    <source>
        <dbReference type="EMBL" id="RUS81156.1"/>
    </source>
</evidence>
<dbReference type="STRING" id="188477.A0A3S0ZMH1"/>
<evidence type="ECO:0000256" key="3">
    <source>
        <dbReference type="RuleBase" id="RU367006"/>
    </source>
</evidence>
<evidence type="ECO:0000256" key="1">
    <source>
        <dbReference type="ARBA" id="ARBA00010893"/>
    </source>
</evidence>
<feature type="non-terminal residue" evidence="5">
    <location>
        <position position="264"/>
    </location>
</feature>
<dbReference type="InterPro" id="IPR000555">
    <property type="entry name" value="JAMM/MPN+_dom"/>
</dbReference>
<reference evidence="5 6" key="1">
    <citation type="submission" date="2019-01" db="EMBL/GenBank/DDBJ databases">
        <title>A draft genome assembly of the solar-powered sea slug Elysia chlorotica.</title>
        <authorList>
            <person name="Cai H."/>
            <person name="Li Q."/>
            <person name="Fang X."/>
            <person name="Li J."/>
            <person name="Curtis N.E."/>
            <person name="Altenburger A."/>
            <person name="Shibata T."/>
            <person name="Feng M."/>
            <person name="Maeda T."/>
            <person name="Schwartz J.A."/>
            <person name="Shigenobu S."/>
            <person name="Lundholm N."/>
            <person name="Nishiyama T."/>
            <person name="Yang H."/>
            <person name="Hasebe M."/>
            <person name="Li S."/>
            <person name="Pierce S.K."/>
            <person name="Wang J."/>
        </authorList>
    </citation>
    <scope>NUCLEOTIDE SEQUENCE [LARGE SCALE GENOMIC DNA]</scope>
    <source>
        <strain evidence="5">EC2010</strain>
        <tissue evidence="5">Whole organism of an adult</tissue>
    </source>
</reference>
<accession>A0A3S0ZMH1</accession>
<dbReference type="OrthoDB" id="1378at2759"/>
<dbReference type="SMART" id="SM00232">
    <property type="entry name" value="JAB_MPN"/>
    <property type="match status" value="1"/>
</dbReference>
<dbReference type="GO" id="GO:0005737">
    <property type="term" value="C:cytoplasm"/>
    <property type="evidence" value="ECO:0007669"/>
    <property type="project" value="UniProtKB-SubCell"/>
</dbReference>
<comment type="caution">
    <text evidence="5">The sequence shown here is derived from an EMBL/GenBank/DDBJ whole genome shotgun (WGS) entry which is preliminary data.</text>
</comment>
<organism evidence="5 6">
    <name type="scientific">Elysia chlorotica</name>
    <name type="common">Eastern emerald elysia</name>
    <name type="synonym">Sea slug</name>
    <dbReference type="NCBI Taxonomy" id="188477"/>
    <lineage>
        <taxon>Eukaryota</taxon>
        <taxon>Metazoa</taxon>
        <taxon>Spiralia</taxon>
        <taxon>Lophotrochozoa</taxon>
        <taxon>Mollusca</taxon>
        <taxon>Gastropoda</taxon>
        <taxon>Heterobranchia</taxon>
        <taxon>Euthyneura</taxon>
        <taxon>Panpulmonata</taxon>
        <taxon>Sacoglossa</taxon>
        <taxon>Placobranchoidea</taxon>
        <taxon>Plakobranchidae</taxon>
        <taxon>Elysia</taxon>
    </lineage>
</organism>
<dbReference type="PANTHER" id="PTHR10540:SF8">
    <property type="entry name" value="COP9 SIGNALOSOME COMPLEX SUBUNIT 6"/>
    <property type="match status" value="1"/>
</dbReference>
<dbReference type="EMBL" id="RQTK01000353">
    <property type="protein sequence ID" value="RUS81156.1"/>
    <property type="molecule type" value="Genomic_DNA"/>
</dbReference>
<dbReference type="PROSITE" id="PS50249">
    <property type="entry name" value="MPN"/>
    <property type="match status" value="1"/>
</dbReference>
<dbReference type="GO" id="GO:0000338">
    <property type="term" value="P:protein deneddylation"/>
    <property type="evidence" value="ECO:0007669"/>
    <property type="project" value="InterPro"/>
</dbReference>
<dbReference type="FunFam" id="3.40.140.10:FF:000075">
    <property type="entry name" value="COP9 signalosome complex subunit 6"/>
    <property type="match status" value="1"/>
</dbReference>
<dbReference type="CDD" id="cd08063">
    <property type="entry name" value="MPN_CSN6"/>
    <property type="match status" value="1"/>
</dbReference>
<dbReference type="InterPro" id="IPR037518">
    <property type="entry name" value="MPN"/>
</dbReference>
<dbReference type="GO" id="GO:0008237">
    <property type="term" value="F:metallopeptidase activity"/>
    <property type="evidence" value="ECO:0007669"/>
    <property type="project" value="InterPro"/>
</dbReference>
<dbReference type="Gene3D" id="3.40.140.10">
    <property type="entry name" value="Cytidine Deaminase, domain 2"/>
    <property type="match status" value="1"/>
</dbReference>
<gene>
    <name evidence="5" type="ORF">EGW08_011097</name>
</gene>
<keyword evidence="6" id="KW-1185">Reference proteome</keyword>
<name>A0A3S0ZMH1_ELYCH</name>
<dbReference type="PANTHER" id="PTHR10540">
    <property type="entry name" value="EUKARYOTIC TRANSLATION INITIATION FACTOR 3 SUBUNIT F-RELATED"/>
    <property type="match status" value="1"/>
</dbReference>
<evidence type="ECO:0000259" key="4">
    <source>
        <dbReference type="PROSITE" id="PS50249"/>
    </source>
</evidence>
<dbReference type="Proteomes" id="UP000271974">
    <property type="component" value="Unassembled WGS sequence"/>
</dbReference>
<comment type="subcellular location">
    <subcellularLocation>
        <location evidence="3">Cytoplasm</location>
    </subcellularLocation>
    <subcellularLocation>
        <location evidence="3">Nucleus</location>
    </subcellularLocation>
</comment>
<sequence length="264" mass="29546">MATNMEVDQPNPGVMASPGTTGSVTVALHPLVIMNISEHWTRVKAQEGKPTQVLGALIGQQKGRKIEVMNSIELVFHVVEDVIIDMEYYNLKEGQYKQVFSEMDFLGWYSTGDGPTESDIKIHKQFFSINESPIFLQLNPQSRTSDLPISLYESVIDLVKGEATVLFVDIPYTLATEEAERIGVDHVARLSVADTGDSSTAEHLVAQHSSIKMLHNRIKVILAYIKAAQNGEVAKNHDILREAYSLCYRLPVLSSQRFNEDYYT</sequence>
<dbReference type="AlphaFoldDB" id="A0A3S0ZMH1"/>
<comment type="similarity">
    <text evidence="1 3">Belongs to the peptidase M67A family. CSN6 subfamily.</text>
</comment>
<evidence type="ECO:0000313" key="6">
    <source>
        <dbReference type="Proteomes" id="UP000271974"/>
    </source>
</evidence>
<comment type="function">
    <text evidence="3">Component of the COP9 signalosome complex (CSN), a complex involved in various cellular and developmental processes.</text>
</comment>
<evidence type="ECO:0000256" key="2">
    <source>
        <dbReference type="ARBA" id="ARBA00014871"/>
    </source>
</evidence>
<keyword evidence="3" id="KW-0963">Cytoplasm</keyword>
<dbReference type="Pfam" id="PF01398">
    <property type="entry name" value="JAB"/>
    <property type="match status" value="1"/>
</dbReference>
<dbReference type="InterPro" id="IPR033859">
    <property type="entry name" value="MPN_CSN6"/>
</dbReference>
<dbReference type="GO" id="GO:0008180">
    <property type="term" value="C:COP9 signalosome"/>
    <property type="evidence" value="ECO:0007669"/>
    <property type="project" value="UniProtKB-UniRule"/>
</dbReference>
<feature type="domain" description="MPN" evidence="4">
    <location>
        <begin position="26"/>
        <end position="158"/>
    </location>
</feature>
<keyword evidence="3" id="KW-0736">Signalosome</keyword>
<protein>
    <recommendedName>
        <fullName evidence="2 3">COP9 signalosome complex subunit 6</fullName>
    </recommendedName>
</protein>
<proteinExistence type="inferred from homology"/>